<organism evidence="2 3">
    <name type="scientific">Chryseobacterium ureilyticum</name>
    <dbReference type="NCBI Taxonomy" id="373668"/>
    <lineage>
        <taxon>Bacteria</taxon>
        <taxon>Pseudomonadati</taxon>
        <taxon>Bacteroidota</taxon>
        <taxon>Flavobacteriia</taxon>
        <taxon>Flavobacteriales</taxon>
        <taxon>Weeksellaceae</taxon>
        <taxon>Chryseobacterium group</taxon>
        <taxon>Chryseobacterium</taxon>
    </lineage>
</organism>
<dbReference type="RefSeq" id="WP_076552420.1">
    <property type="nucleotide sequence ID" value="NZ_FTOL01000004.1"/>
</dbReference>
<dbReference type="EMBL" id="FTOL01000004">
    <property type="protein sequence ID" value="SIT03023.1"/>
    <property type="molecule type" value="Genomic_DNA"/>
</dbReference>
<feature type="signal peptide" evidence="1">
    <location>
        <begin position="1"/>
        <end position="19"/>
    </location>
</feature>
<dbReference type="STRING" id="373668.SAMN05421786_104159"/>
<accession>A0A1N7NXG0</accession>
<evidence type="ECO:0000313" key="2">
    <source>
        <dbReference type="EMBL" id="SIT03023.1"/>
    </source>
</evidence>
<protein>
    <submittedName>
        <fullName evidence="2">Uncharacterized protein</fullName>
    </submittedName>
</protein>
<keyword evidence="1" id="KW-0732">Signal</keyword>
<dbReference type="Proteomes" id="UP000186744">
    <property type="component" value="Unassembled WGS sequence"/>
</dbReference>
<name>A0A1N7NXG0_9FLAO</name>
<dbReference type="AlphaFoldDB" id="A0A1N7NXG0"/>
<feature type="chain" id="PRO_5009943719" evidence="1">
    <location>
        <begin position="20"/>
        <end position="870"/>
    </location>
</feature>
<evidence type="ECO:0000313" key="3">
    <source>
        <dbReference type="Proteomes" id="UP000186744"/>
    </source>
</evidence>
<proteinExistence type="predicted"/>
<sequence length="870" mass="87951">MKYNYLSLGLLALSASAFGQVGVGTTTPAATLHVAGKPTTASSADGIIPPIISRTNLMAKTGYAASQKGAILYVDDISGTAPVAGSPTEFVNGIGYYYFDGGKWIKLGNPVNVYNTDGSLTSNRIVTQGANTLAFNSTAVNGFSVDGTTLSVDGANNRVGLGTAAPTNALHVTAATNPVKLEGLQADATASNIVMADAAGVLKTIPKTSLASTNIYNTDGSLSANRTVTQGANTLAFTSTATNGFSVDGTTLSVDAANNRIGVGTAAPTNALHVNATTDPVKLSGLQADATAANIVVADATGTLKTLPKATFSTSNIYTADGSLGGNRIITQGNNTLAFTNTAVNGFSVDGTTLSIDGANNRIGVGTAAPTNALHVNATTDPVKLTGLQADATAANIVVADATGTLKTLPKATFSTSNIYTADGSLGGNRIVTQGNNTLAFNSTAVNGFSVDGTTLSVDAANNRIGIGTAAPTNALHVNATADPVKLSGLQADATAANIVVADAAGVLKTIPKTSLASTNIYNTDGSLGGNRIVTQGNNTLAFTSTAVNGFSVDGTTLSIDGANNRIGIGTAAPTNALHVNATADPVKLSGLQADATAANIVVADATGTLKTLPKTTFSTSNIYTANGSLTSPRTVTQGANTLAFTSTATNGFSVDGTTLSVDAANNRVGIGTTTPTTTLDVQGNVRVATMPNQSAGATPVYWNPTSGNLEALTGTQKLFNSYRYTINLTNSDWVSSLDTNIPINNYTVIVTAANFSASADGATNGVGINTSSIESTLPSTTFNSNPSVYKNDIKDLVISDKQVSADKSNGTTWVLKADYPSTGPVVNGSYMWTIDVLVINNSVVKVGTPQTATIPNGGNTASVPMPTDL</sequence>
<reference evidence="3" key="1">
    <citation type="submission" date="2017-01" db="EMBL/GenBank/DDBJ databases">
        <authorList>
            <person name="Varghese N."/>
            <person name="Submissions S."/>
        </authorList>
    </citation>
    <scope>NUCLEOTIDE SEQUENCE [LARGE SCALE GENOMIC DNA]</scope>
    <source>
        <strain evidence="3">DSM 18017</strain>
    </source>
</reference>
<gene>
    <name evidence="2" type="ORF">SAMN05421786_104159</name>
</gene>
<keyword evidence="3" id="KW-1185">Reference proteome</keyword>
<dbReference type="OrthoDB" id="1399757at2"/>
<evidence type="ECO:0000256" key="1">
    <source>
        <dbReference type="SAM" id="SignalP"/>
    </source>
</evidence>